<protein>
    <submittedName>
        <fullName evidence="2">Transposase</fullName>
    </submittedName>
</protein>
<dbReference type="InterPro" id="IPR003201">
    <property type="entry name" value="Transposase_Tn5"/>
</dbReference>
<evidence type="ECO:0000259" key="1">
    <source>
        <dbReference type="Pfam" id="PF02281"/>
    </source>
</evidence>
<dbReference type="InterPro" id="IPR014737">
    <property type="entry name" value="Transposase_Tn5-like_C"/>
</dbReference>
<comment type="caution">
    <text evidence="2">The sequence shown here is derived from an EMBL/GenBank/DDBJ whole genome shotgun (WGS) entry which is preliminary data.</text>
</comment>
<gene>
    <name evidence="2" type="ORF">A6769_01545</name>
</gene>
<feature type="domain" description="Transposase Tn5 dimerisation" evidence="1">
    <location>
        <begin position="1"/>
        <end position="29"/>
    </location>
</feature>
<dbReference type="EMBL" id="LXQE01000029">
    <property type="protein sequence ID" value="RCJ41622.1"/>
    <property type="molecule type" value="Genomic_DNA"/>
</dbReference>
<dbReference type="InterPro" id="IPR012337">
    <property type="entry name" value="RNaseH-like_sf"/>
</dbReference>
<evidence type="ECO:0000313" key="2">
    <source>
        <dbReference type="EMBL" id="RCJ41622.1"/>
    </source>
</evidence>
<proteinExistence type="predicted"/>
<sequence>MIALLGGFLGSKGDGEPGVKTIWRRLRRLHDIAATWKLAHQTD</sequence>
<dbReference type="AlphaFoldDB" id="A0A367S2F7"/>
<name>A0A367S2F7_NOSPU</name>
<reference evidence="2 3" key="1">
    <citation type="submission" date="2016-04" db="EMBL/GenBank/DDBJ databases">
        <authorList>
            <person name="Evans L.H."/>
            <person name="Alamgir A."/>
            <person name="Owens N."/>
            <person name="Weber N.D."/>
            <person name="Virtaneva K."/>
            <person name="Barbian K."/>
            <person name="Babar A."/>
            <person name="Rosenke K."/>
        </authorList>
    </citation>
    <scope>NUCLEOTIDE SEQUENCE [LARGE SCALE GENOMIC DNA]</scope>
    <source>
        <strain evidence="2">NIES-2108</strain>
    </source>
</reference>
<dbReference type="SUPFAM" id="SSF53098">
    <property type="entry name" value="Ribonuclease H-like"/>
    <property type="match status" value="1"/>
</dbReference>
<dbReference type="Proteomes" id="UP000252085">
    <property type="component" value="Unassembled WGS sequence"/>
</dbReference>
<accession>A0A367S2F7</accession>
<organism evidence="2 3">
    <name type="scientific">Nostoc punctiforme NIES-2108</name>
    <dbReference type="NCBI Taxonomy" id="1356359"/>
    <lineage>
        <taxon>Bacteria</taxon>
        <taxon>Bacillati</taxon>
        <taxon>Cyanobacteriota</taxon>
        <taxon>Cyanophyceae</taxon>
        <taxon>Nostocales</taxon>
        <taxon>Nostocaceae</taxon>
        <taxon>Nostoc</taxon>
    </lineage>
</organism>
<evidence type="ECO:0000313" key="3">
    <source>
        <dbReference type="Proteomes" id="UP000252085"/>
    </source>
</evidence>
<dbReference type="Gene3D" id="1.10.740.10">
    <property type="entry name" value="Transferase Inhibitor Protein From Tn5, Chain"/>
    <property type="match status" value="1"/>
</dbReference>
<dbReference type="Pfam" id="PF02281">
    <property type="entry name" value="Dimer_Tnp_Tn5"/>
    <property type="match status" value="1"/>
</dbReference>